<feature type="compositionally biased region" description="Low complexity" evidence="1">
    <location>
        <begin position="1"/>
        <end position="10"/>
    </location>
</feature>
<name>A0AAE3GKW2_9PSEU</name>
<keyword evidence="3" id="KW-0328">Glycosyltransferase</keyword>
<reference evidence="3" key="1">
    <citation type="submission" date="2022-06" db="EMBL/GenBank/DDBJ databases">
        <title>Genomic Encyclopedia of Archaeal and Bacterial Type Strains, Phase II (KMG-II): from individual species to whole genera.</title>
        <authorList>
            <person name="Goeker M."/>
        </authorList>
    </citation>
    <scope>NUCLEOTIDE SEQUENCE</scope>
    <source>
        <strain evidence="3">DSM 43935</strain>
    </source>
</reference>
<evidence type="ECO:0000256" key="1">
    <source>
        <dbReference type="SAM" id="MobiDB-lite"/>
    </source>
</evidence>
<evidence type="ECO:0000313" key="4">
    <source>
        <dbReference type="Proteomes" id="UP001206128"/>
    </source>
</evidence>
<feature type="transmembrane region" description="Helical" evidence="2">
    <location>
        <begin position="97"/>
        <end position="130"/>
    </location>
</feature>
<feature type="transmembrane region" description="Helical" evidence="2">
    <location>
        <begin position="224"/>
        <end position="245"/>
    </location>
</feature>
<feature type="transmembrane region" description="Helical" evidence="2">
    <location>
        <begin position="187"/>
        <end position="217"/>
    </location>
</feature>
<dbReference type="Proteomes" id="UP001206128">
    <property type="component" value="Unassembled WGS sequence"/>
</dbReference>
<feature type="transmembrane region" description="Helical" evidence="2">
    <location>
        <begin position="359"/>
        <end position="375"/>
    </location>
</feature>
<feature type="transmembrane region" description="Helical" evidence="2">
    <location>
        <begin position="142"/>
        <end position="167"/>
    </location>
</feature>
<accession>A0AAE3GKW2</accession>
<keyword evidence="4" id="KW-1185">Reference proteome</keyword>
<evidence type="ECO:0000256" key="2">
    <source>
        <dbReference type="SAM" id="Phobius"/>
    </source>
</evidence>
<dbReference type="AlphaFoldDB" id="A0AAE3GKW2"/>
<sequence>MTAAASDADPATPPPSRGRPATRGPRTREPGAWASGRVQRVGLVLVIAVLAVAVRVVAFPHESVDYRFFLLPWYEHLDQHGGFAALRDEFANYNVPYLYLLAALTYLPVPPLVGIKLVSVAFDLLLVFFAHRVVAVRHPRTWLPVLAAAVVALLPTVVVNGAMWGQVDSAHTGLGLGGVYFLLRRRPWWACAFFGLALAFKLQIVFLFPVLLLLALTGRLPWRALLAVPAVFLALDVPAVLLGAAPGRLLAVYADQAGTYGALTLGAPSVYQFVPAGYGTDTLHTMAVLLAGALVLLLVLVVAAGRLVLTPARLVLVAAVFAVGVPYFLPSMHERYFYLADVLTVLAACYLPRLWCVPVLVQVASFSSYVAYLFVPPPALDTVPRWAEQRVDPRVLAALVLVALLALVRQLFRTPGLRAGLVRPPR</sequence>
<keyword evidence="2" id="KW-0472">Membrane</keyword>
<feature type="transmembrane region" description="Helical" evidence="2">
    <location>
        <begin position="312"/>
        <end position="329"/>
    </location>
</feature>
<proteinExistence type="predicted"/>
<keyword evidence="2" id="KW-0812">Transmembrane</keyword>
<feature type="transmembrane region" description="Helical" evidence="2">
    <location>
        <begin position="283"/>
        <end position="305"/>
    </location>
</feature>
<gene>
    <name evidence="3" type="ORF">LX83_006143</name>
</gene>
<feature type="transmembrane region" description="Helical" evidence="2">
    <location>
        <begin position="41"/>
        <end position="61"/>
    </location>
</feature>
<protein>
    <submittedName>
        <fullName evidence="3">Mannosyltransferase related to Gpi18</fullName>
    </submittedName>
</protein>
<dbReference type="GO" id="GO:0016757">
    <property type="term" value="F:glycosyltransferase activity"/>
    <property type="evidence" value="ECO:0007669"/>
    <property type="project" value="UniProtKB-KW"/>
</dbReference>
<keyword evidence="3" id="KW-0808">Transferase</keyword>
<feature type="transmembrane region" description="Helical" evidence="2">
    <location>
        <begin position="395"/>
        <end position="412"/>
    </location>
</feature>
<dbReference type="RefSeq" id="WP_253777881.1">
    <property type="nucleotide sequence ID" value="NZ_JAMTCK010000017.1"/>
</dbReference>
<dbReference type="EMBL" id="JAMTCK010000017">
    <property type="protein sequence ID" value="MCP2169259.1"/>
    <property type="molecule type" value="Genomic_DNA"/>
</dbReference>
<feature type="region of interest" description="Disordered" evidence="1">
    <location>
        <begin position="1"/>
        <end position="31"/>
    </location>
</feature>
<organism evidence="3 4">
    <name type="scientific">Goodfellowiella coeruleoviolacea</name>
    <dbReference type="NCBI Taxonomy" id="334858"/>
    <lineage>
        <taxon>Bacteria</taxon>
        <taxon>Bacillati</taxon>
        <taxon>Actinomycetota</taxon>
        <taxon>Actinomycetes</taxon>
        <taxon>Pseudonocardiales</taxon>
        <taxon>Pseudonocardiaceae</taxon>
        <taxon>Goodfellowiella</taxon>
    </lineage>
</organism>
<evidence type="ECO:0000313" key="3">
    <source>
        <dbReference type="EMBL" id="MCP2169259.1"/>
    </source>
</evidence>
<keyword evidence="2" id="KW-1133">Transmembrane helix</keyword>
<comment type="caution">
    <text evidence="3">The sequence shown here is derived from an EMBL/GenBank/DDBJ whole genome shotgun (WGS) entry which is preliminary data.</text>
</comment>